<evidence type="ECO:0000256" key="7">
    <source>
        <dbReference type="ARBA" id="ARBA00023294"/>
    </source>
</evidence>
<dbReference type="PANTHER" id="PTHR33541">
    <property type="entry name" value="PROTEIN BIG GRAIN 1-LIKE A-RELATED"/>
    <property type="match status" value="1"/>
</dbReference>
<evidence type="ECO:0000256" key="4">
    <source>
        <dbReference type="ARBA" id="ARBA00022448"/>
    </source>
</evidence>
<evidence type="ECO:0000256" key="3">
    <source>
        <dbReference type="ARBA" id="ARBA00010067"/>
    </source>
</evidence>
<keyword evidence="7" id="KW-0927">Auxin signaling pathway</keyword>
<evidence type="ECO:0000256" key="6">
    <source>
        <dbReference type="ARBA" id="ARBA00023136"/>
    </source>
</evidence>
<comment type="caution">
    <text evidence="9">The sequence shown here is derived from an EMBL/GenBank/DDBJ whole genome shotgun (WGS) entry which is preliminary data.</text>
</comment>
<dbReference type="AlphaFoldDB" id="A0A103XVY2"/>
<protein>
    <recommendedName>
        <fullName evidence="11">Protein BIG GRAIN 1-like B</fullName>
    </recommendedName>
</protein>
<proteinExistence type="inferred from homology"/>
<evidence type="ECO:0000256" key="1">
    <source>
        <dbReference type="ARBA" id="ARBA00002281"/>
    </source>
</evidence>
<sequence length="406" mass="45418">MDAVSTRYRDNPSFSSTLLDEIYRSIDERDDEQLTVCRKPKQTKFGGPGCFRDDFDERRACLVQKWMENKVCEKAVVGRKSAAADLDRRSIRSERDSLYFNSSSSSSGSSSGGGFSSSEGELMYGVLFKPRPVRTNIHQHGGFEKREKERCMYGHGYQHHVLEQKVKHESKFVKTKSKALKLYSDLKKVKQPISPGGRLSTFLNSLFTTGNTKKSKMSSREGGCAVAAKSHLDRKSKSANASTCSSASSFSRSCLSNTPSSRGNQSNGLKRSVRFYPVSEIVDEYCQPCGHKSLHEEETSLESVKFTKHSINEEIQIKEAARNLLTNYQKKVELGFDSERNNVDMIGAENVEDGDGSYDGKSDSSSDLFELDNLSAIGMHKYREELPVYETTNLDTNRAIANSLLI</sequence>
<evidence type="ECO:0000256" key="8">
    <source>
        <dbReference type="SAM" id="MobiDB-lite"/>
    </source>
</evidence>
<dbReference type="STRING" id="59895.A0A103XVY2"/>
<evidence type="ECO:0000313" key="9">
    <source>
        <dbReference type="EMBL" id="KVH97892.1"/>
    </source>
</evidence>
<comment type="function">
    <text evidence="1">Involved in auxin transport. Regulator of the auxin signaling pathway.</text>
</comment>
<organism evidence="9 10">
    <name type="scientific">Cynara cardunculus var. scolymus</name>
    <name type="common">Globe artichoke</name>
    <name type="synonym">Cynara scolymus</name>
    <dbReference type="NCBI Taxonomy" id="59895"/>
    <lineage>
        <taxon>Eukaryota</taxon>
        <taxon>Viridiplantae</taxon>
        <taxon>Streptophyta</taxon>
        <taxon>Embryophyta</taxon>
        <taxon>Tracheophyta</taxon>
        <taxon>Spermatophyta</taxon>
        <taxon>Magnoliopsida</taxon>
        <taxon>eudicotyledons</taxon>
        <taxon>Gunneridae</taxon>
        <taxon>Pentapetalae</taxon>
        <taxon>asterids</taxon>
        <taxon>campanulids</taxon>
        <taxon>Asterales</taxon>
        <taxon>Asteraceae</taxon>
        <taxon>Carduoideae</taxon>
        <taxon>Cardueae</taxon>
        <taxon>Carduinae</taxon>
        <taxon>Cynara</taxon>
    </lineage>
</organism>
<comment type="similarity">
    <text evidence="3">Belongs to the BIG GRAIN 1 (BG1) plant protein family.</text>
</comment>
<dbReference type="GO" id="GO:0009734">
    <property type="term" value="P:auxin-activated signaling pathway"/>
    <property type="evidence" value="ECO:0007669"/>
    <property type="project" value="UniProtKB-KW"/>
</dbReference>
<keyword evidence="10" id="KW-1185">Reference proteome</keyword>
<reference evidence="9 10" key="1">
    <citation type="journal article" date="2016" name="Sci. Rep.">
        <title>The genome sequence of the outbreeding globe artichoke constructed de novo incorporating a phase-aware low-pass sequencing strategy of F1 progeny.</title>
        <authorList>
            <person name="Scaglione D."/>
            <person name="Reyes-Chin-Wo S."/>
            <person name="Acquadro A."/>
            <person name="Froenicke L."/>
            <person name="Portis E."/>
            <person name="Beitel C."/>
            <person name="Tirone M."/>
            <person name="Mauro R."/>
            <person name="Lo Monaco A."/>
            <person name="Mauromicale G."/>
            <person name="Faccioli P."/>
            <person name="Cattivelli L."/>
            <person name="Rieseberg L."/>
            <person name="Michelmore R."/>
            <person name="Lanteri S."/>
        </authorList>
    </citation>
    <scope>NUCLEOTIDE SEQUENCE [LARGE SCALE GENOMIC DNA]</scope>
    <source>
        <strain evidence="9">2C</strain>
    </source>
</reference>
<evidence type="ECO:0000256" key="2">
    <source>
        <dbReference type="ARBA" id="ARBA00004236"/>
    </source>
</evidence>
<dbReference type="InterPro" id="IPR039621">
    <property type="entry name" value="BG1-like"/>
</dbReference>
<name>A0A103XVY2_CYNCS</name>
<accession>A0A103XVY2</accession>
<keyword evidence="5" id="KW-1003">Cell membrane</keyword>
<dbReference type="Proteomes" id="UP000243975">
    <property type="component" value="Unassembled WGS sequence"/>
</dbReference>
<evidence type="ECO:0008006" key="11">
    <source>
        <dbReference type="Google" id="ProtNLM"/>
    </source>
</evidence>
<dbReference type="EMBL" id="LEKV01003815">
    <property type="protein sequence ID" value="KVH97892.1"/>
    <property type="molecule type" value="Genomic_DNA"/>
</dbReference>
<evidence type="ECO:0000313" key="10">
    <source>
        <dbReference type="Proteomes" id="UP000243975"/>
    </source>
</evidence>
<gene>
    <name evidence="9" type="ORF">Ccrd_023852</name>
</gene>
<dbReference type="OMA" id="YRAKTEN"/>
<keyword evidence="4" id="KW-0813">Transport</keyword>
<feature type="compositionally biased region" description="Polar residues" evidence="8">
    <location>
        <begin position="257"/>
        <end position="268"/>
    </location>
</feature>
<dbReference type="PANTHER" id="PTHR33541:SF28">
    <property type="entry name" value="PROTEIN BIG GRAIN 1-LIKE A"/>
    <property type="match status" value="1"/>
</dbReference>
<dbReference type="GO" id="GO:0005886">
    <property type="term" value="C:plasma membrane"/>
    <property type="evidence" value="ECO:0007669"/>
    <property type="project" value="UniProtKB-SubCell"/>
</dbReference>
<evidence type="ECO:0000256" key="5">
    <source>
        <dbReference type="ARBA" id="ARBA00022475"/>
    </source>
</evidence>
<feature type="compositionally biased region" description="Low complexity" evidence="8">
    <location>
        <begin position="238"/>
        <end position="256"/>
    </location>
</feature>
<keyword evidence="6" id="KW-0472">Membrane</keyword>
<dbReference type="Gramene" id="KVH97892">
    <property type="protein sequence ID" value="KVH97892"/>
    <property type="gene ID" value="Ccrd_023852"/>
</dbReference>
<comment type="subcellular location">
    <subcellularLocation>
        <location evidence="2">Cell membrane</location>
    </subcellularLocation>
</comment>
<feature type="region of interest" description="Disordered" evidence="8">
    <location>
        <begin position="237"/>
        <end position="268"/>
    </location>
</feature>
<dbReference type="OrthoDB" id="680041at2759"/>